<evidence type="ECO:0000256" key="5">
    <source>
        <dbReference type="ARBA" id="ARBA00022741"/>
    </source>
</evidence>
<feature type="transmembrane region" description="Helical" evidence="11">
    <location>
        <begin position="43"/>
        <end position="64"/>
    </location>
</feature>
<gene>
    <name evidence="12" type="ORF">DFR68_10329</name>
</gene>
<dbReference type="Gene3D" id="3.30.2390.20">
    <property type="entry name" value="Type VII secretion system EccB, repeat 1 domain"/>
    <property type="match status" value="1"/>
</dbReference>
<dbReference type="AlphaFoldDB" id="A0A370H7I3"/>
<evidence type="ECO:0000256" key="2">
    <source>
        <dbReference type="ARBA" id="ARBA00008149"/>
    </source>
</evidence>
<accession>A0A370H7I3</accession>
<evidence type="ECO:0000256" key="9">
    <source>
        <dbReference type="ARBA" id="ARBA00023136"/>
    </source>
</evidence>
<dbReference type="RefSeq" id="WP_084519722.1">
    <property type="nucleotide sequence ID" value="NZ_QQAZ01000003.1"/>
</dbReference>
<keyword evidence="4 11" id="KW-0812">Transmembrane</keyword>
<keyword evidence="6" id="KW-0378">Hydrolase</keyword>
<comment type="caution">
    <text evidence="12">The sequence shown here is derived from an EMBL/GenBank/DDBJ whole genome shotgun (WGS) entry which is preliminary data.</text>
</comment>
<evidence type="ECO:0000313" key="12">
    <source>
        <dbReference type="EMBL" id="RDI52645.1"/>
    </source>
</evidence>
<name>A0A370H7I3_9NOCA</name>
<evidence type="ECO:0000256" key="6">
    <source>
        <dbReference type="ARBA" id="ARBA00022801"/>
    </source>
</evidence>
<dbReference type="PANTHER" id="PTHR40765">
    <property type="entry name" value="ESX-2 SECRETION SYSTEM ATPASE ECCB2"/>
    <property type="match status" value="1"/>
</dbReference>
<dbReference type="InterPro" id="IPR044857">
    <property type="entry name" value="T7SS_EccB_R1"/>
</dbReference>
<dbReference type="PANTHER" id="PTHR40765:SF2">
    <property type="entry name" value="ESX-2 SECRETION SYSTEM ATPASE ECCB2"/>
    <property type="match status" value="1"/>
</dbReference>
<dbReference type="GO" id="GO:0005886">
    <property type="term" value="C:plasma membrane"/>
    <property type="evidence" value="ECO:0007669"/>
    <property type="project" value="UniProtKB-SubCell"/>
</dbReference>
<feature type="region of interest" description="Disordered" evidence="10">
    <location>
        <begin position="477"/>
        <end position="503"/>
    </location>
</feature>
<feature type="compositionally biased region" description="Basic and acidic residues" evidence="10">
    <location>
        <begin position="488"/>
        <end position="497"/>
    </location>
</feature>
<protein>
    <submittedName>
        <fullName evidence="12">Type VII secretion protein EccB</fullName>
    </submittedName>
</protein>
<evidence type="ECO:0000256" key="10">
    <source>
        <dbReference type="SAM" id="MobiDB-lite"/>
    </source>
</evidence>
<evidence type="ECO:0000256" key="4">
    <source>
        <dbReference type="ARBA" id="ARBA00022692"/>
    </source>
</evidence>
<keyword evidence="3" id="KW-1003">Cell membrane</keyword>
<keyword evidence="8 11" id="KW-1133">Transmembrane helix</keyword>
<dbReference type="InterPro" id="IPR042485">
    <property type="entry name" value="T7SS_EccB_R3"/>
</dbReference>
<evidence type="ECO:0000256" key="1">
    <source>
        <dbReference type="ARBA" id="ARBA00004162"/>
    </source>
</evidence>
<feature type="region of interest" description="Disordered" evidence="10">
    <location>
        <begin position="442"/>
        <end position="464"/>
    </location>
</feature>
<evidence type="ECO:0000256" key="8">
    <source>
        <dbReference type="ARBA" id="ARBA00022989"/>
    </source>
</evidence>
<dbReference type="Proteomes" id="UP000255355">
    <property type="component" value="Unassembled WGS sequence"/>
</dbReference>
<dbReference type="GO" id="GO:0016787">
    <property type="term" value="F:hydrolase activity"/>
    <property type="evidence" value="ECO:0007669"/>
    <property type="project" value="UniProtKB-KW"/>
</dbReference>
<dbReference type="STRING" id="1210089.GCA_001613165_03488"/>
<keyword evidence="5" id="KW-0547">Nucleotide-binding</keyword>
<evidence type="ECO:0000256" key="3">
    <source>
        <dbReference type="ARBA" id="ARBA00022475"/>
    </source>
</evidence>
<dbReference type="Pfam" id="PF05108">
    <property type="entry name" value="T7SS_ESX1_EccB"/>
    <property type="match status" value="1"/>
</dbReference>
<keyword evidence="7" id="KW-0067">ATP-binding</keyword>
<sequence length="503" mass="53461">MPSRPTTRWQVSGYRFLVRRMEHALVRRDVRMLHDPMRSQSRAYTAGLVLGIIALAGCGVLALLRPQGAIGDNKILLGKDSGAVYAVIDGVVHPALNLASARLAVGEPAKAESIKESELAKKPRGTLIGIPGAPASLNFDTAGKGRVWTICDEMSNDGSRGLTTTVLAGDPILGEKAATMGRDSALLVKGRDATYLIYDNQRARVDMTDPAVTNALKIRGMTPRPVSEGLLNSIPEVLPIVPPKIDDPGGLPSYSLGSSHRIGDVVHVDTKDQYFVVLRDGIQAVSPLTADIIRNSNPTVSQNASITQYDSTNAPPTTELQVSKYPELAPKIVDMKDQPVGCLSWKPMAGAAEKSDGSRHAELSLITGHMLPLPDNSKTTPLAQADASGPNVDAFYSKPGSGVFVQTTGIEPDSQRRDSQFFIADTGVRYGIKDTEAGKALGMDPEKAKPEPAPWPIVGLLAPGPTLGRQEAMVAHDGVAPDPNPAKELVKSKDDKTTATGQN</sequence>
<comment type="similarity">
    <text evidence="2">Belongs to the EccB family.</text>
</comment>
<comment type="subcellular location">
    <subcellularLocation>
        <location evidence="1">Cell membrane</location>
        <topology evidence="1">Single-pass membrane protein</topology>
    </subcellularLocation>
</comment>
<dbReference type="GO" id="GO:0005576">
    <property type="term" value="C:extracellular region"/>
    <property type="evidence" value="ECO:0007669"/>
    <property type="project" value="TreeGrafter"/>
</dbReference>
<keyword evidence="13" id="KW-1185">Reference proteome</keyword>
<reference evidence="12 13" key="1">
    <citation type="submission" date="2018-07" db="EMBL/GenBank/DDBJ databases">
        <title>Genomic Encyclopedia of Type Strains, Phase IV (KMG-IV): sequencing the most valuable type-strain genomes for metagenomic binning, comparative biology and taxonomic classification.</title>
        <authorList>
            <person name="Goeker M."/>
        </authorList>
    </citation>
    <scope>NUCLEOTIDE SEQUENCE [LARGE SCALE GENOMIC DNA]</scope>
    <source>
        <strain evidence="12 13">DSM 44952</strain>
    </source>
</reference>
<organism evidence="12 13">
    <name type="scientific">Nocardia mexicana</name>
    <dbReference type="NCBI Taxonomy" id="279262"/>
    <lineage>
        <taxon>Bacteria</taxon>
        <taxon>Bacillati</taxon>
        <taxon>Actinomycetota</taxon>
        <taxon>Actinomycetes</taxon>
        <taxon>Mycobacteriales</taxon>
        <taxon>Nocardiaceae</taxon>
        <taxon>Nocardia</taxon>
    </lineage>
</organism>
<dbReference type="Gene3D" id="2.40.50.910">
    <property type="entry name" value="Type VII secretion system EccB, repeat 3 domain"/>
    <property type="match status" value="1"/>
</dbReference>
<evidence type="ECO:0000256" key="11">
    <source>
        <dbReference type="SAM" id="Phobius"/>
    </source>
</evidence>
<keyword evidence="9 11" id="KW-0472">Membrane</keyword>
<dbReference type="OrthoDB" id="3847604at2"/>
<dbReference type="GO" id="GO:0005524">
    <property type="term" value="F:ATP binding"/>
    <property type="evidence" value="ECO:0007669"/>
    <property type="project" value="UniProtKB-KW"/>
</dbReference>
<evidence type="ECO:0000256" key="7">
    <source>
        <dbReference type="ARBA" id="ARBA00022840"/>
    </source>
</evidence>
<proteinExistence type="inferred from homology"/>
<dbReference type="NCBIfam" id="TIGR03919">
    <property type="entry name" value="T7SS_EccB"/>
    <property type="match status" value="1"/>
</dbReference>
<dbReference type="InterPro" id="IPR007795">
    <property type="entry name" value="T7SS_EccB"/>
</dbReference>
<dbReference type="EMBL" id="QQAZ01000003">
    <property type="protein sequence ID" value="RDI52645.1"/>
    <property type="molecule type" value="Genomic_DNA"/>
</dbReference>
<evidence type="ECO:0000313" key="13">
    <source>
        <dbReference type="Proteomes" id="UP000255355"/>
    </source>
</evidence>